<name>A0ABQ7YHM2_BRANA</name>
<dbReference type="InterPro" id="IPR039690">
    <property type="entry name" value="SNRNP25"/>
</dbReference>
<evidence type="ECO:0000313" key="1">
    <source>
        <dbReference type="EMBL" id="KAH0867725.1"/>
    </source>
</evidence>
<evidence type="ECO:0000313" key="2">
    <source>
        <dbReference type="Proteomes" id="UP000824890"/>
    </source>
</evidence>
<dbReference type="PANTHER" id="PTHR14942">
    <property type="entry name" value="U11/U12 SMALL NUCLEAR RIBONUCLEOPROTEIN 25 KDA PROTEIN"/>
    <property type="match status" value="1"/>
</dbReference>
<feature type="non-terminal residue" evidence="1">
    <location>
        <position position="1"/>
    </location>
</feature>
<protein>
    <submittedName>
        <fullName evidence="1">Uncharacterized protein</fullName>
    </submittedName>
</protein>
<comment type="caution">
    <text evidence="1">The sequence shown here is derived from an EMBL/GenBank/DDBJ whole genome shotgun (WGS) entry which is preliminary data.</text>
</comment>
<gene>
    <name evidence="1" type="ORF">HID58_074747</name>
</gene>
<proteinExistence type="predicted"/>
<accession>A0ABQ7YHM2</accession>
<dbReference type="PANTHER" id="PTHR14942:SF0">
    <property type="entry name" value="U11_U12 SMALL NUCLEAR RIBONUCLEOPROTEIN 25 KDA PROTEIN"/>
    <property type="match status" value="1"/>
</dbReference>
<reference evidence="1 2" key="1">
    <citation type="submission" date="2021-05" db="EMBL/GenBank/DDBJ databases">
        <title>Genome Assembly of Synthetic Allotetraploid Brassica napus Reveals Homoeologous Exchanges between Subgenomes.</title>
        <authorList>
            <person name="Davis J.T."/>
        </authorList>
    </citation>
    <scope>NUCLEOTIDE SEQUENCE [LARGE SCALE GENOMIC DNA]</scope>
    <source>
        <strain evidence="2">cv. Da-Ae</strain>
        <tissue evidence="1">Seedling</tissue>
    </source>
</reference>
<dbReference type="EMBL" id="JAGKQM010000017">
    <property type="protein sequence ID" value="KAH0867725.1"/>
    <property type="molecule type" value="Genomic_DNA"/>
</dbReference>
<organism evidence="1 2">
    <name type="scientific">Brassica napus</name>
    <name type="common">Rape</name>
    <dbReference type="NCBI Taxonomy" id="3708"/>
    <lineage>
        <taxon>Eukaryota</taxon>
        <taxon>Viridiplantae</taxon>
        <taxon>Streptophyta</taxon>
        <taxon>Embryophyta</taxon>
        <taxon>Tracheophyta</taxon>
        <taxon>Spermatophyta</taxon>
        <taxon>Magnoliopsida</taxon>
        <taxon>eudicotyledons</taxon>
        <taxon>Gunneridae</taxon>
        <taxon>Pentapetalae</taxon>
        <taxon>rosids</taxon>
        <taxon>malvids</taxon>
        <taxon>Brassicales</taxon>
        <taxon>Brassicaceae</taxon>
        <taxon>Brassiceae</taxon>
        <taxon>Brassica</taxon>
    </lineage>
</organism>
<dbReference type="Gene3D" id="3.10.20.90">
    <property type="entry name" value="Phosphatidylinositol 3-kinase Catalytic Subunit, Chain A, domain 1"/>
    <property type="match status" value="1"/>
</dbReference>
<keyword evidence="2" id="KW-1185">Reference proteome</keyword>
<sequence length="329" mass="36794">NLRSLRILQDLDPINALNLIYGLSFGFVDWAWIRETLKDSRDTTTMKSGEFVVISDYDVRTKREKRWSLLSQLLADPILADALRNPTLSYVVTLVSLEKGSAMRLSIVKLDGSSLDVAVMNSATLKDLKIFDQEENGASKHGSSPHFLVKLSPFLSFRKREAFVITRVLFVGVRNKSQVHPYRICSICDEEGSGKTLEEEEASSLSFTPRDLLDSSGRFPVIKVLVICNGEKMGLPLGLLTMEVLEEPLLYFDHSVMMALRTVSSTMVVVEGGRGEATEPSNSSEPLMIGGTQARLHHRRKLHGLTNNYRSVALVNVKPLLPPPYPYHY</sequence>
<dbReference type="Proteomes" id="UP000824890">
    <property type="component" value="Unassembled WGS sequence"/>
</dbReference>